<gene>
    <name evidence="3" type="ORF">CEG14_23180</name>
</gene>
<dbReference type="GO" id="GO:0016301">
    <property type="term" value="F:kinase activity"/>
    <property type="evidence" value="ECO:0007669"/>
    <property type="project" value="UniProtKB-KW"/>
</dbReference>
<feature type="domain" description="FecR protein" evidence="1">
    <location>
        <begin position="125"/>
        <end position="220"/>
    </location>
</feature>
<comment type="caution">
    <text evidence="3">The sequence shown here is derived from an EMBL/GenBank/DDBJ whole genome shotgun (WGS) entry which is preliminary data.</text>
</comment>
<dbReference type="Pfam" id="PF04773">
    <property type="entry name" value="FecR"/>
    <property type="match status" value="1"/>
</dbReference>
<dbReference type="GO" id="GO:0016989">
    <property type="term" value="F:sigma factor antagonist activity"/>
    <property type="evidence" value="ECO:0007669"/>
    <property type="project" value="TreeGrafter"/>
</dbReference>
<sequence>MMAASTWYRATSDAGALPADVAERALEWLIDLQESPGSPDLIQGWRAWRAAHPDHERAWQRIESVQQRLQPLAEPGQSGLARTALAAPRSAQRRRALKAMAVALLAGGTAWTVETRVPWRAWSADYRTISGERRRLVLDDGTHLVLNTGSAIDVRFDAHERRVRLLAGEILITTAHDDRAAPRPFLVETEHGTALALGTEYAVRRHADDTEVNVFAGAVQVRARLNADQTRVLQAGYRACYTASRISENAPTDDTRVAWKDGYIVARGMRLDAFIAELSRYTDESIACDPAVAGLRVSGSFPVADVGKVLETVSTTLKIRTETRQRLWRAQRRLVPA</sequence>
<dbReference type="OrthoDB" id="1100567at2"/>
<dbReference type="InterPro" id="IPR012373">
    <property type="entry name" value="Ferrdict_sens_TM"/>
</dbReference>
<dbReference type="PANTHER" id="PTHR30273">
    <property type="entry name" value="PERIPLASMIC SIGNAL SENSOR AND SIGMA FACTOR ACTIVATOR FECR-RELATED"/>
    <property type="match status" value="1"/>
</dbReference>
<dbReference type="Proteomes" id="UP000217005">
    <property type="component" value="Unassembled WGS sequence"/>
</dbReference>
<evidence type="ECO:0000313" key="3">
    <source>
        <dbReference type="EMBL" id="OZI28841.1"/>
    </source>
</evidence>
<dbReference type="Gene3D" id="2.60.120.1440">
    <property type="match status" value="1"/>
</dbReference>
<reference evidence="3 4" key="1">
    <citation type="submission" date="2017-05" db="EMBL/GenBank/DDBJ databases">
        <title>Complete and WGS of Bordetella genogroups.</title>
        <authorList>
            <person name="Spilker T."/>
            <person name="LiPuma J."/>
        </authorList>
    </citation>
    <scope>NUCLEOTIDE SEQUENCE [LARGE SCALE GENOMIC DNA]</scope>
    <source>
        <strain evidence="3 4">AU17610</strain>
    </source>
</reference>
<evidence type="ECO:0000259" key="1">
    <source>
        <dbReference type="Pfam" id="PF04773"/>
    </source>
</evidence>
<dbReference type="InterPro" id="IPR032623">
    <property type="entry name" value="FecR_N"/>
</dbReference>
<dbReference type="PIRSF" id="PIRSF018266">
    <property type="entry name" value="FecR"/>
    <property type="match status" value="1"/>
</dbReference>
<name>A0A261RVB6_9BORD</name>
<proteinExistence type="predicted"/>
<feature type="domain" description="FecR N-terminal" evidence="2">
    <location>
        <begin position="23"/>
        <end position="64"/>
    </location>
</feature>
<dbReference type="EMBL" id="NEVL01000006">
    <property type="protein sequence ID" value="OZI28841.1"/>
    <property type="molecule type" value="Genomic_DNA"/>
</dbReference>
<protein>
    <submittedName>
        <fullName evidence="3">Histidine kinase</fullName>
    </submittedName>
</protein>
<dbReference type="RefSeq" id="WP_094828767.1">
    <property type="nucleotide sequence ID" value="NZ_NEVL01000006.1"/>
</dbReference>
<keyword evidence="3" id="KW-0808">Transferase</keyword>
<evidence type="ECO:0000259" key="2">
    <source>
        <dbReference type="Pfam" id="PF16220"/>
    </source>
</evidence>
<keyword evidence="3" id="KW-0418">Kinase</keyword>
<organism evidence="3 4">
    <name type="scientific">Bordetella genomosp. 1</name>
    <dbReference type="NCBI Taxonomy" id="1395607"/>
    <lineage>
        <taxon>Bacteria</taxon>
        <taxon>Pseudomonadati</taxon>
        <taxon>Pseudomonadota</taxon>
        <taxon>Betaproteobacteria</taxon>
        <taxon>Burkholderiales</taxon>
        <taxon>Alcaligenaceae</taxon>
        <taxon>Bordetella</taxon>
    </lineage>
</organism>
<accession>A0A261RVB6</accession>
<evidence type="ECO:0000313" key="4">
    <source>
        <dbReference type="Proteomes" id="UP000217005"/>
    </source>
</evidence>
<dbReference type="AlphaFoldDB" id="A0A261RVB6"/>
<dbReference type="Pfam" id="PF16220">
    <property type="entry name" value="DUF4880"/>
    <property type="match status" value="1"/>
</dbReference>
<dbReference type="InterPro" id="IPR006860">
    <property type="entry name" value="FecR"/>
</dbReference>
<dbReference type="PANTHER" id="PTHR30273:SF2">
    <property type="entry name" value="PROTEIN FECR"/>
    <property type="match status" value="1"/>
</dbReference>
<dbReference type="Gene3D" id="3.55.50.30">
    <property type="match status" value="1"/>
</dbReference>